<keyword evidence="3" id="KW-1185">Reference proteome</keyword>
<dbReference type="InterPro" id="IPR012340">
    <property type="entry name" value="NA-bd_OB-fold"/>
</dbReference>
<name>A0ABR8H644_NOSPU</name>
<dbReference type="RefSeq" id="WP_190948650.1">
    <property type="nucleotide sequence ID" value="NZ_JACJTC010000003.1"/>
</dbReference>
<reference evidence="2 3" key="1">
    <citation type="journal article" date="2020" name="ISME J.">
        <title>Comparative genomics reveals insights into cyanobacterial evolution and habitat adaptation.</title>
        <authorList>
            <person name="Chen M.Y."/>
            <person name="Teng W.K."/>
            <person name="Zhao L."/>
            <person name="Hu C.X."/>
            <person name="Zhou Y.K."/>
            <person name="Han B.P."/>
            <person name="Song L.R."/>
            <person name="Shu W.S."/>
        </authorList>
    </citation>
    <scope>NUCLEOTIDE SEQUENCE [LARGE SCALE GENOMIC DNA]</scope>
    <source>
        <strain evidence="2 3">FACHB-252</strain>
    </source>
</reference>
<gene>
    <name evidence="2" type="ORF">H6G94_05635</name>
</gene>
<accession>A0ABR8H644</accession>
<evidence type="ECO:0000313" key="2">
    <source>
        <dbReference type="EMBL" id="MBD2610756.1"/>
    </source>
</evidence>
<dbReference type="Gene3D" id="2.40.50.140">
    <property type="entry name" value="Nucleic acid-binding proteins"/>
    <property type="match status" value="1"/>
</dbReference>
<sequence length="98" mass="11259">MSDIDKQWENLKEKFYIGYKFYGEIAKVKPFGVFVYLGYQVIDGYKLSGIIDIATKPDCDSSGLPIDTSLWPQVGQRVHCKAIAYREYNKQVDLTLVK</sequence>
<evidence type="ECO:0000313" key="3">
    <source>
        <dbReference type="Proteomes" id="UP000606396"/>
    </source>
</evidence>
<protein>
    <recommendedName>
        <fullName evidence="1">S1 motif domain-containing protein</fullName>
    </recommendedName>
</protein>
<feature type="domain" description="S1 motif" evidence="1">
    <location>
        <begin position="18"/>
        <end position="97"/>
    </location>
</feature>
<dbReference type="SUPFAM" id="SSF50249">
    <property type="entry name" value="Nucleic acid-binding proteins"/>
    <property type="match status" value="1"/>
</dbReference>
<dbReference type="SMART" id="SM00316">
    <property type="entry name" value="S1"/>
    <property type="match status" value="1"/>
</dbReference>
<proteinExistence type="predicted"/>
<dbReference type="Proteomes" id="UP000606396">
    <property type="component" value="Unassembled WGS sequence"/>
</dbReference>
<evidence type="ECO:0000259" key="1">
    <source>
        <dbReference type="PROSITE" id="PS50126"/>
    </source>
</evidence>
<dbReference type="EMBL" id="JACJTC010000003">
    <property type="protein sequence ID" value="MBD2610756.1"/>
    <property type="molecule type" value="Genomic_DNA"/>
</dbReference>
<comment type="caution">
    <text evidence="2">The sequence shown here is derived from an EMBL/GenBank/DDBJ whole genome shotgun (WGS) entry which is preliminary data.</text>
</comment>
<dbReference type="InterPro" id="IPR003029">
    <property type="entry name" value="S1_domain"/>
</dbReference>
<organism evidence="2 3">
    <name type="scientific">Nostoc punctiforme FACHB-252</name>
    <dbReference type="NCBI Taxonomy" id="1357509"/>
    <lineage>
        <taxon>Bacteria</taxon>
        <taxon>Bacillati</taxon>
        <taxon>Cyanobacteriota</taxon>
        <taxon>Cyanophyceae</taxon>
        <taxon>Nostocales</taxon>
        <taxon>Nostocaceae</taxon>
        <taxon>Nostoc</taxon>
    </lineage>
</organism>
<dbReference type="PROSITE" id="PS50126">
    <property type="entry name" value="S1"/>
    <property type="match status" value="1"/>
</dbReference>